<keyword evidence="1" id="KW-0732">Signal</keyword>
<sequence length="199" mass="20497">MKIGRMIAASVAALTMGASQVDATTYVKYTLTGDAYLVLNQGPDPSATAKIYNVEFNYYTNSDVGPSSFLLYDSSSSQYVSTSLTESSFSVSATSSAGSTTVLASASGGQPSVDNLPFYDTLISGTLSQSSHTGNPAFTLRTISTAFSATSFTGLSAPSVSTVISAASVPEPATWAMFIGGFGMIGAGMRRRKVSASFA</sequence>
<evidence type="ECO:0000256" key="1">
    <source>
        <dbReference type="SAM" id="SignalP"/>
    </source>
</evidence>
<accession>A0ABT8Y6E5</accession>
<organism evidence="3 4">
    <name type="scientific">Sphingomonas natans</name>
    <dbReference type="NCBI Taxonomy" id="3063330"/>
    <lineage>
        <taxon>Bacteria</taxon>
        <taxon>Pseudomonadati</taxon>
        <taxon>Pseudomonadota</taxon>
        <taxon>Alphaproteobacteria</taxon>
        <taxon>Sphingomonadales</taxon>
        <taxon>Sphingomonadaceae</taxon>
        <taxon>Sphingomonas</taxon>
    </lineage>
</organism>
<dbReference type="NCBIfam" id="TIGR02595">
    <property type="entry name" value="PEP_CTERM"/>
    <property type="match status" value="1"/>
</dbReference>
<dbReference type="RefSeq" id="WP_303540147.1">
    <property type="nucleotide sequence ID" value="NZ_JAUOTP010000002.1"/>
</dbReference>
<evidence type="ECO:0000313" key="4">
    <source>
        <dbReference type="Proteomes" id="UP001169764"/>
    </source>
</evidence>
<dbReference type="InterPro" id="IPR013424">
    <property type="entry name" value="Ice-binding_C"/>
</dbReference>
<name>A0ABT8Y6E5_9SPHN</name>
<feature type="chain" id="PRO_5046744779" evidence="1">
    <location>
        <begin position="24"/>
        <end position="199"/>
    </location>
</feature>
<protein>
    <submittedName>
        <fullName evidence="3">PEPxxWA-CTERM sorting domain-containing protein</fullName>
    </submittedName>
</protein>
<proteinExistence type="predicted"/>
<feature type="signal peptide" evidence="1">
    <location>
        <begin position="1"/>
        <end position="23"/>
    </location>
</feature>
<dbReference type="NCBIfam" id="NF035944">
    <property type="entry name" value="PEPxxWA-CTERM"/>
    <property type="match status" value="1"/>
</dbReference>
<keyword evidence="4" id="KW-1185">Reference proteome</keyword>
<evidence type="ECO:0000313" key="3">
    <source>
        <dbReference type="EMBL" id="MDO6413577.1"/>
    </source>
</evidence>
<gene>
    <name evidence="3" type="ORF">Q4F19_04200</name>
</gene>
<evidence type="ECO:0000259" key="2">
    <source>
        <dbReference type="Pfam" id="PF07589"/>
    </source>
</evidence>
<reference evidence="3" key="1">
    <citation type="submission" date="2023-07" db="EMBL/GenBank/DDBJ databases">
        <authorList>
            <person name="Kim M."/>
        </authorList>
    </citation>
    <scope>NUCLEOTIDE SEQUENCE</scope>
    <source>
        <strain evidence="3">BIUV-7</strain>
    </source>
</reference>
<dbReference type="EMBL" id="JAUOTP010000002">
    <property type="protein sequence ID" value="MDO6413577.1"/>
    <property type="molecule type" value="Genomic_DNA"/>
</dbReference>
<feature type="domain" description="Ice-binding protein C-terminal" evidence="2">
    <location>
        <begin position="168"/>
        <end position="192"/>
    </location>
</feature>
<dbReference type="Proteomes" id="UP001169764">
    <property type="component" value="Unassembled WGS sequence"/>
</dbReference>
<dbReference type="Pfam" id="PF07589">
    <property type="entry name" value="PEP-CTERM"/>
    <property type="match status" value="1"/>
</dbReference>
<comment type="caution">
    <text evidence="3">The sequence shown here is derived from an EMBL/GenBank/DDBJ whole genome shotgun (WGS) entry which is preliminary data.</text>
</comment>